<proteinExistence type="predicted"/>
<evidence type="ECO:0000313" key="2">
    <source>
        <dbReference type="Proteomes" id="UP001066276"/>
    </source>
</evidence>
<dbReference type="EMBL" id="JANPWB010000008">
    <property type="protein sequence ID" value="KAJ1166863.1"/>
    <property type="molecule type" value="Genomic_DNA"/>
</dbReference>
<feature type="non-terminal residue" evidence="1">
    <location>
        <position position="65"/>
    </location>
</feature>
<dbReference type="AlphaFoldDB" id="A0AAV7SS08"/>
<sequence>VPLSLCARQCSSHQDPWLGAPFTVRLAVFLSLGPLIRCPRLCAPFTVRPAVFLSPRPLVRCPFHC</sequence>
<reference evidence="1" key="1">
    <citation type="journal article" date="2022" name="bioRxiv">
        <title>Sequencing and chromosome-scale assembly of the giantPleurodeles waltlgenome.</title>
        <authorList>
            <person name="Brown T."/>
            <person name="Elewa A."/>
            <person name="Iarovenko S."/>
            <person name="Subramanian E."/>
            <person name="Araus A.J."/>
            <person name="Petzold A."/>
            <person name="Susuki M."/>
            <person name="Suzuki K.-i.T."/>
            <person name="Hayashi T."/>
            <person name="Toyoda A."/>
            <person name="Oliveira C."/>
            <person name="Osipova E."/>
            <person name="Leigh N.D."/>
            <person name="Simon A."/>
            <person name="Yun M.H."/>
        </authorList>
    </citation>
    <scope>NUCLEOTIDE SEQUENCE</scope>
    <source>
        <strain evidence="1">20211129_DDA</strain>
        <tissue evidence="1">Liver</tissue>
    </source>
</reference>
<comment type="caution">
    <text evidence="1">The sequence shown here is derived from an EMBL/GenBank/DDBJ whole genome shotgun (WGS) entry which is preliminary data.</text>
</comment>
<accession>A0AAV7SS08</accession>
<protein>
    <submittedName>
        <fullName evidence="1">Uncharacterized protein</fullName>
    </submittedName>
</protein>
<name>A0AAV7SS08_PLEWA</name>
<keyword evidence="2" id="KW-1185">Reference proteome</keyword>
<dbReference type="Proteomes" id="UP001066276">
    <property type="component" value="Chromosome 4_2"/>
</dbReference>
<evidence type="ECO:0000313" key="1">
    <source>
        <dbReference type="EMBL" id="KAJ1166863.1"/>
    </source>
</evidence>
<organism evidence="1 2">
    <name type="scientific">Pleurodeles waltl</name>
    <name type="common">Iberian ribbed newt</name>
    <dbReference type="NCBI Taxonomy" id="8319"/>
    <lineage>
        <taxon>Eukaryota</taxon>
        <taxon>Metazoa</taxon>
        <taxon>Chordata</taxon>
        <taxon>Craniata</taxon>
        <taxon>Vertebrata</taxon>
        <taxon>Euteleostomi</taxon>
        <taxon>Amphibia</taxon>
        <taxon>Batrachia</taxon>
        <taxon>Caudata</taxon>
        <taxon>Salamandroidea</taxon>
        <taxon>Salamandridae</taxon>
        <taxon>Pleurodelinae</taxon>
        <taxon>Pleurodeles</taxon>
    </lineage>
</organism>
<gene>
    <name evidence="1" type="ORF">NDU88_007259</name>
</gene>
<feature type="non-terminal residue" evidence="1">
    <location>
        <position position="1"/>
    </location>
</feature>